<gene>
    <name evidence="11" type="primary">atpB</name>
    <name evidence="13" type="ORF">AUL39_00065</name>
</gene>
<dbReference type="CDD" id="cd00310">
    <property type="entry name" value="ATP-synt_Fo_a_6"/>
    <property type="match status" value="1"/>
</dbReference>
<proteinExistence type="inferred from homology"/>
<feature type="transmembrane region" description="Helical" evidence="11">
    <location>
        <begin position="34"/>
        <end position="52"/>
    </location>
</feature>
<evidence type="ECO:0000256" key="1">
    <source>
        <dbReference type="ARBA" id="ARBA00004141"/>
    </source>
</evidence>
<keyword evidence="14" id="KW-1185">Reference proteome</keyword>
<keyword evidence="10 11" id="KW-0066">ATP synthesis</keyword>
<evidence type="ECO:0000256" key="6">
    <source>
        <dbReference type="ARBA" id="ARBA00022781"/>
    </source>
</evidence>
<keyword evidence="9 11" id="KW-0472">Membrane</keyword>
<dbReference type="PANTHER" id="PTHR11410">
    <property type="entry name" value="ATP SYNTHASE SUBUNIT A"/>
    <property type="match status" value="1"/>
</dbReference>
<comment type="caution">
    <text evidence="13">The sequence shown here is derived from an EMBL/GenBank/DDBJ whole genome shotgun (WGS) entry which is preliminary data.</text>
</comment>
<evidence type="ECO:0000256" key="2">
    <source>
        <dbReference type="ARBA" id="ARBA00006810"/>
    </source>
</evidence>
<dbReference type="Pfam" id="PF00119">
    <property type="entry name" value="ATP-synt_A"/>
    <property type="match status" value="1"/>
</dbReference>
<dbReference type="NCBIfam" id="TIGR01131">
    <property type="entry name" value="ATP_synt_6_or_A"/>
    <property type="match status" value="1"/>
</dbReference>
<comment type="function">
    <text evidence="11 12">Key component of the proton channel; it plays a direct role in the translocation of protons across the membrane.</text>
</comment>
<dbReference type="STRING" id="1299998.AUL39_00065"/>
<organism evidence="13 14">
    <name type="scientific">Tractidigestivibacter scatoligenes</name>
    <name type="common">Olsenella scatoligenes</name>
    <dbReference type="NCBI Taxonomy" id="1299998"/>
    <lineage>
        <taxon>Bacteria</taxon>
        <taxon>Bacillati</taxon>
        <taxon>Actinomycetota</taxon>
        <taxon>Coriobacteriia</taxon>
        <taxon>Coriobacteriales</taxon>
        <taxon>Atopobiaceae</taxon>
        <taxon>Tractidigestivibacter</taxon>
    </lineage>
</organism>
<keyword evidence="11" id="KW-1003">Cell membrane</keyword>
<dbReference type="InterPro" id="IPR000568">
    <property type="entry name" value="ATP_synth_F0_asu"/>
</dbReference>
<evidence type="ECO:0000256" key="4">
    <source>
        <dbReference type="ARBA" id="ARBA00022547"/>
    </source>
</evidence>
<reference evidence="13 14" key="1">
    <citation type="submission" date="2015-12" db="EMBL/GenBank/DDBJ databases">
        <title>Draft Genome Sequence of Olsenella scatoligenes SK9K4T; a Producer of 3-Methylindole- (skatole) and 4-Methylphenol- (p-cresol) Isolated from Pig Feces.</title>
        <authorList>
            <person name="Li X."/>
            <person name="Borg B."/>
            <person name="Canibe N."/>
        </authorList>
    </citation>
    <scope>NUCLEOTIDE SEQUENCE [LARGE SCALE GENOMIC DNA]</scope>
    <source>
        <strain evidence="13 14">SK9K4</strain>
    </source>
</reference>
<dbReference type="GO" id="GO:0046933">
    <property type="term" value="F:proton-transporting ATP synthase activity, rotational mechanism"/>
    <property type="evidence" value="ECO:0007669"/>
    <property type="project" value="UniProtKB-UniRule"/>
</dbReference>
<keyword evidence="6 11" id="KW-0375">Hydrogen ion transport</keyword>
<comment type="subcellular location">
    <subcellularLocation>
        <location evidence="11 12">Cell membrane</location>
        <topology evidence="11 12">Multi-pass membrane protein</topology>
    </subcellularLocation>
    <subcellularLocation>
        <location evidence="1">Membrane</location>
        <topology evidence="1">Multi-pass membrane protein</topology>
    </subcellularLocation>
</comment>
<protein>
    <recommendedName>
        <fullName evidence="11 12">ATP synthase subunit a</fullName>
    </recommendedName>
    <alternativeName>
        <fullName evidence="11">ATP synthase F0 sector subunit a</fullName>
    </alternativeName>
    <alternativeName>
        <fullName evidence="11">F-ATPase subunit 6</fullName>
    </alternativeName>
</protein>
<dbReference type="InterPro" id="IPR035908">
    <property type="entry name" value="F0_ATP_A_sf"/>
</dbReference>
<dbReference type="HAMAP" id="MF_01393">
    <property type="entry name" value="ATP_synth_a_bact"/>
    <property type="match status" value="1"/>
</dbReference>
<evidence type="ECO:0000256" key="12">
    <source>
        <dbReference type="RuleBase" id="RU000483"/>
    </source>
</evidence>
<dbReference type="SUPFAM" id="SSF81336">
    <property type="entry name" value="F1F0 ATP synthase subunit A"/>
    <property type="match status" value="1"/>
</dbReference>
<accession>A0A100YW57</accession>
<name>A0A100YW57_TRASO</name>
<dbReference type="AlphaFoldDB" id="A0A100YW57"/>
<keyword evidence="7 11" id="KW-1133">Transmembrane helix</keyword>
<evidence type="ECO:0000256" key="10">
    <source>
        <dbReference type="ARBA" id="ARBA00023310"/>
    </source>
</evidence>
<evidence type="ECO:0000256" key="8">
    <source>
        <dbReference type="ARBA" id="ARBA00023065"/>
    </source>
</evidence>
<feature type="transmembrane region" description="Helical" evidence="11">
    <location>
        <begin position="119"/>
        <end position="142"/>
    </location>
</feature>
<evidence type="ECO:0000256" key="7">
    <source>
        <dbReference type="ARBA" id="ARBA00022989"/>
    </source>
</evidence>
<keyword evidence="3 11" id="KW-0813">Transport</keyword>
<dbReference type="Gene3D" id="1.20.120.220">
    <property type="entry name" value="ATP synthase, F0 complex, subunit A"/>
    <property type="match status" value="1"/>
</dbReference>
<dbReference type="GO" id="GO:0045259">
    <property type="term" value="C:proton-transporting ATP synthase complex"/>
    <property type="evidence" value="ECO:0007669"/>
    <property type="project" value="UniProtKB-KW"/>
</dbReference>
<evidence type="ECO:0000256" key="5">
    <source>
        <dbReference type="ARBA" id="ARBA00022692"/>
    </source>
</evidence>
<dbReference type="GO" id="GO:0005886">
    <property type="term" value="C:plasma membrane"/>
    <property type="evidence" value="ECO:0007669"/>
    <property type="project" value="UniProtKB-SubCell"/>
</dbReference>
<dbReference type="Proteomes" id="UP000054078">
    <property type="component" value="Unassembled WGS sequence"/>
</dbReference>
<feature type="transmembrane region" description="Helical" evidence="11">
    <location>
        <begin position="93"/>
        <end position="113"/>
    </location>
</feature>
<dbReference type="RefSeq" id="WP_059052414.1">
    <property type="nucleotide sequence ID" value="NZ_LOJF01000001.1"/>
</dbReference>
<keyword evidence="4 11" id="KW-0138">CF(0)</keyword>
<feature type="transmembrane region" description="Helical" evidence="11">
    <location>
        <begin position="215"/>
        <end position="238"/>
    </location>
</feature>
<dbReference type="InterPro" id="IPR045083">
    <property type="entry name" value="ATP_synth_F0_asu_bact/mt"/>
</dbReference>
<dbReference type="EMBL" id="LOJF01000001">
    <property type="protein sequence ID" value="KUH58793.1"/>
    <property type="molecule type" value="Genomic_DNA"/>
</dbReference>
<keyword evidence="8 11" id="KW-0406">Ion transport</keyword>
<comment type="similarity">
    <text evidence="2 11 12">Belongs to the ATPase A chain family.</text>
</comment>
<evidence type="ECO:0000313" key="14">
    <source>
        <dbReference type="Proteomes" id="UP000054078"/>
    </source>
</evidence>
<dbReference type="PRINTS" id="PR00123">
    <property type="entry name" value="ATPASEA"/>
</dbReference>
<dbReference type="PANTHER" id="PTHR11410:SF0">
    <property type="entry name" value="ATP SYNTHASE SUBUNIT A"/>
    <property type="match status" value="1"/>
</dbReference>
<dbReference type="OrthoDB" id="9809130at2"/>
<sequence>MDALSKLPDAMNELLDGFMSHAIVGDTTVGLTQYIFWMCVAIALLLIVMFVFKKKQAQSLVPQGFFVNGVEYVVEFARDDMCKSILGDTWKKHFPFIATLFFFILFNNIVGIIPGCHPGTGTIGVTAALALCSFVYFIAVGIKRKGVWGYIKSLAPEGLALPMRIMVWVIELFSTFLRLITLAVRLFCNMFAGHVVMGTFAILASLFFEPLLQGFSAAALGSAGASIFWVLILIVIYLVEILVAVIQAYVFTLLSAVYIQLVEQDE</sequence>
<evidence type="ECO:0000256" key="3">
    <source>
        <dbReference type="ARBA" id="ARBA00022448"/>
    </source>
</evidence>
<evidence type="ECO:0000256" key="9">
    <source>
        <dbReference type="ARBA" id="ARBA00023136"/>
    </source>
</evidence>
<evidence type="ECO:0000313" key="13">
    <source>
        <dbReference type="EMBL" id="KUH58793.1"/>
    </source>
</evidence>
<feature type="transmembrane region" description="Helical" evidence="11">
    <location>
        <begin position="190"/>
        <end position="208"/>
    </location>
</feature>
<evidence type="ECO:0000256" key="11">
    <source>
        <dbReference type="HAMAP-Rule" id="MF_01393"/>
    </source>
</evidence>
<keyword evidence="5 11" id="KW-0812">Transmembrane</keyword>